<evidence type="ECO:0000256" key="9">
    <source>
        <dbReference type="ARBA" id="ARBA00050025"/>
    </source>
</evidence>
<dbReference type="PANTHER" id="PTHR43029:SF10">
    <property type="entry name" value="AMMONIUM TRANSPORTER MEP2"/>
    <property type="match status" value="1"/>
</dbReference>
<evidence type="ECO:0000256" key="8">
    <source>
        <dbReference type="ARBA" id="ARBA00023177"/>
    </source>
</evidence>
<feature type="transmembrane region" description="Helical" evidence="10">
    <location>
        <begin position="317"/>
        <end position="336"/>
    </location>
</feature>
<dbReference type="NCBIfam" id="TIGR00836">
    <property type="entry name" value="amt"/>
    <property type="match status" value="1"/>
</dbReference>
<dbReference type="EMBL" id="CP013107">
    <property type="protein sequence ID" value="APG92827.1"/>
    <property type="molecule type" value="Genomic_DNA"/>
</dbReference>
<dbReference type="InterPro" id="IPR001905">
    <property type="entry name" value="Ammonium_transpt"/>
</dbReference>
<feature type="transmembrane region" description="Helical" evidence="10">
    <location>
        <begin position="283"/>
        <end position="305"/>
    </location>
</feature>
<feature type="transmembrane region" description="Helical" evidence="10">
    <location>
        <begin position="372"/>
        <end position="401"/>
    </location>
</feature>
<evidence type="ECO:0000313" key="13">
    <source>
        <dbReference type="EMBL" id="APG92827.1"/>
    </source>
</evidence>
<evidence type="ECO:0000313" key="14">
    <source>
        <dbReference type="EMBL" id="TCN31904.1"/>
    </source>
</evidence>
<evidence type="ECO:0000313" key="16">
    <source>
        <dbReference type="Proteomes" id="UP000295043"/>
    </source>
</evidence>
<gene>
    <name evidence="13" type="primary">amtB</name>
    <name evidence="14" type="ORF">EV184_105156</name>
    <name evidence="13" type="ORF">SAMCFNEI73_Ch3577</name>
</gene>
<feature type="transmembrane region" description="Helical" evidence="10">
    <location>
        <begin position="252"/>
        <end position="271"/>
    </location>
</feature>
<dbReference type="Proteomes" id="UP000182306">
    <property type="component" value="Chromosome"/>
</dbReference>
<comment type="similarity">
    <text evidence="2 10">Belongs to the ammonia transporter channel (TC 1.A.11.2) family.</text>
</comment>
<evidence type="ECO:0000256" key="6">
    <source>
        <dbReference type="ARBA" id="ARBA00022989"/>
    </source>
</evidence>
<sequence length="474" mass="49241">MSFYLSSSLRRVGAAAAALLAPVVAFAQEAAPAAAEAVAATPVPDKGDTTWMLLSTILVLLMTVPGLALFYGGLVRAKNMLSVLMQVLMITAVVMIIWVTYGYSLAFTDGGSLNSFIGGFSKMFLAGVDTTTLAESFSKGVFIPEYVFVVFQMTFACITPALIVGAFAERIKFSAVMLFVILWVTFVYFPVAHMVWFWGGPSAYTAPTGLIFSFGAIDFAGGTVVHINAGIAGLVGAIMLGKRTGYKKEIMAPHSMTLTMVGASLLWVGWFGFNAGSNLEANAYAALAMINTFLATAAAIISWAVVETLVRGKASMLGAASGAVAGLVAVTPAAGFAGPMGAIVLGLAVSPVCYFFVDVVKNKFHYDDSLDVFGIHGVGGILGAIATGILVNPALGGAGIVDYSTADFAAGYAGTATQVWAQLKGVLVTVVWSGIGSFILFKVVDAIVGLRVSVEAEREGLDLSSHGEAAYHAS</sequence>
<dbReference type="InterPro" id="IPR018047">
    <property type="entry name" value="Ammonium_transpt_CS"/>
</dbReference>
<dbReference type="GO" id="GO:0005886">
    <property type="term" value="C:plasma membrane"/>
    <property type="evidence" value="ECO:0007669"/>
    <property type="project" value="UniProtKB-SubCell"/>
</dbReference>
<name>A0A1L3LRX3_9HYPH</name>
<evidence type="ECO:0000256" key="3">
    <source>
        <dbReference type="ARBA" id="ARBA00022448"/>
    </source>
</evidence>
<feature type="domain" description="Ammonium transporter AmtB-like" evidence="12">
    <location>
        <begin position="51"/>
        <end position="471"/>
    </location>
</feature>
<feature type="transmembrane region" description="Helical" evidence="10">
    <location>
        <begin position="146"/>
        <end position="168"/>
    </location>
</feature>
<feature type="transmembrane region" description="Helical" evidence="10">
    <location>
        <begin position="219"/>
        <end position="240"/>
    </location>
</feature>
<keyword evidence="5 10" id="KW-0812">Transmembrane</keyword>
<accession>A0A1L3LRX3</accession>
<dbReference type="InterPro" id="IPR029020">
    <property type="entry name" value="Ammonium/urea_transptr"/>
</dbReference>
<proteinExistence type="inferred from homology"/>
<dbReference type="PROSITE" id="PS01219">
    <property type="entry name" value="AMMONIUM_TRANSP"/>
    <property type="match status" value="1"/>
</dbReference>
<dbReference type="OrthoDB" id="9814202at2"/>
<keyword evidence="7 10" id="KW-0472">Membrane</keyword>
<dbReference type="STRING" id="194963.SAMCFNEI73_Ch3577"/>
<dbReference type="Pfam" id="PF00909">
    <property type="entry name" value="Ammonium_transp"/>
    <property type="match status" value="1"/>
</dbReference>
<feature type="transmembrane region" description="Helical" evidence="10">
    <location>
        <begin position="51"/>
        <end position="71"/>
    </location>
</feature>
<dbReference type="PANTHER" id="PTHR43029">
    <property type="entry name" value="AMMONIUM TRANSPORTER MEP2"/>
    <property type="match status" value="1"/>
</dbReference>
<comment type="subcellular location">
    <subcellularLocation>
        <location evidence="1 10">Cell membrane</location>
        <topology evidence="1 10">Multi-pass membrane protein</topology>
    </subcellularLocation>
</comment>
<evidence type="ECO:0000313" key="15">
    <source>
        <dbReference type="Proteomes" id="UP000182306"/>
    </source>
</evidence>
<dbReference type="GO" id="GO:0008519">
    <property type="term" value="F:ammonium channel activity"/>
    <property type="evidence" value="ECO:0007669"/>
    <property type="project" value="InterPro"/>
</dbReference>
<evidence type="ECO:0000259" key="12">
    <source>
        <dbReference type="Pfam" id="PF00909"/>
    </source>
</evidence>
<organism evidence="13 15">
    <name type="scientific">Sinorhizobium americanum</name>
    <dbReference type="NCBI Taxonomy" id="194963"/>
    <lineage>
        <taxon>Bacteria</taxon>
        <taxon>Pseudomonadati</taxon>
        <taxon>Pseudomonadota</taxon>
        <taxon>Alphaproteobacteria</taxon>
        <taxon>Hyphomicrobiales</taxon>
        <taxon>Rhizobiaceae</taxon>
        <taxon>Sinorhizobium/Ensifer group</taxon>
        <taxon>Sinorhizobium</taxon>
    </lineage>
</organism>
<keyword evidence="11" id="KW-0732">Signal</keyword>
<protein>
    <recommendedName>
        <fullName evidence="9 10">Ammonium transporter</fullName>
    </recommendedName>
</protein>
<evidence type="ECO:0000256" key="10">
    <source>
        <dbReference type="RuleBase" id="RU362002"/>
    </source>
</evidence>
<reference evidence="13 15" key="1">
    <citation type="submission" date="2015-10" db="EMBL/GenBank/DDBJ databases">
        <title>Genomic differences between typical nodule nitrogen-fixing rhizobial strains and those coming from bean seeds.</title>
        <authorList>
            <person name="Peralta H."/>
            <person name="Aguilar-Vera A."/>
            <person name="Diaz R."/>
            <person name="Mora Y."/>
            <person name="Martinez-Batallar G."/>
            <person name="Salazar E."/>
            <person name="Vargas-Lagunas C."/>
            <person name="Encarnacion S."/>
            <person name="Girard L."/>
            <person name="Mora J."/>
        </authorList>
    </citation>
    <scope>NUCLEOTIDE SEQUENCE [LARGE SCALE GENOMIC DNA]</scope>
    <source>
        <strain evidence="13 15">CFNEI 73</strain>
    </source>
</reference>
<evidence type="ECO:0000256" key="7">
    <source>
        <dbReference type="ARBA" id="ARBA00023136"/>
    </source>
</evidence>
<reference evidence="14 16" key="2">
    <citation type="submission" date="2019-03" db="EMBL/GenBank/DDBJ databases">
        <title>Genomic Encyclopedia of Type Strains, Phase IV (KMG-V): Genome sequencing to study the core and pangenomes of soil and plant-associated prokaryotes.</title>
        <authorList>
            <person name="Whitman W."/>
        </authorList>
    </citation>
    <scope>NUCLEOTIDE SEQUENCE [LARGE SCALE GENOMIC DNA]</scope>
    <source>
        <strain evidence="14 16">23C40</strain>
    </source>
</reference>
<keyword evidence="3 10" id="KW-0813">Transport</keyword>
<feature type="transmembrane region" description="Helical" evidence="10">
    <location>
        <begin position="342"/>
        <end position="360"/>
    </location>
</feature>
<evidence type="ECO:0000256" key="5">
    <source>
        <dbReference type="ARBA" id="ARBA00022692"/>
    </source>
</evidence>
<evidence type="ECO:0000256" key="1">
    <source>
        <dbReference type="ARBA" id="ARBA00004651"/>
    </source>
</evidence>
<evidence type="ECO:0000256" key="2">
    <source>
        <dbReference type="ARBA" id="ARBA00005887"/>
    </source>
</evidence>
<evidence type="ECO:0000256" key="11">
    <source>
        <dbReference type="SAM" id="SignalP"/>
    </source>
</evidence>
<evidence type="ECO:0000256" key="4">
    <source>
        <dbReference type="ARBA" id="ARBA00022475"/>
    </source>
</evidence>
<dbReference type="KEGG" id="same:SAMCFNEI73_Ch3577"/>
<feature type="transmembrane region" description="Helical" evidence="10">
    <location>
        <begin position="421"/>
        <end position="441"/>
    </location>
</feature>
<dbReference type="RefSeq" id="WP_037390385.1">
    <property type="nucleotide sequence ID" value="NZ_CP013107.1"/>
</dbReference>
<dbReference type="SUPFAM" id="SSF111352">
    <property type="entry name" value="Ammonium transporter"/>
    <property type="match status" value="1"/>
</dbReference>
<keyword evidence="8 10" id="KW-0924">Ammonia transport</keyword>
<feature type="transmembrane region" description="Helical" evidence="10">
    <location>
        <begin position="83"/>
        <end position="103"/>
    </location>
</feature>
<keyword evidence="4" id="KW-1003">Cell membrane</keyword>
<dbReference type="AlphaFoldDB" id="A0A1L3LRX3"/>
<feature type="signal peptide" evidence="11">
    <location>
        <begin position="1"/>
        <end position="27"/>
    </location>
</feature>
<keyword evidence="6 10" id="KW-1133">Transmembrane helix</keyword>
<dbReference type="EMBL" id="SLVU01000005">
    <property type="protein sequence ID" value="TCN31904.1"/>
    <property type="molecule type" value="Genomic_DNA"/>
</dbReference>
<dbReference type="Proteomes" id="UP000295043">
    <property type="component" value="Unassembled WGS sequence"/>
</dbReference>
<dbReference type="FunFam" id="1.10.3430.10:FF:000007">
    <property type="entry name" value="Ammonium transporter"/>
    <property type="match status" value="1"/>
</dbReference>
<feature type="chain" id="PRO_5044562196" description="Ammonium transporter" evidence="11">
    <location>
        <begin position="28"/>
        <end position="474"/>
    </location>
</feature>
<feature type="transmembrane region" description="Helical" evidence="10">
    <location>
        <begin position="175"/>
        <end position="199"/>
    </location>
</feature>
<dbReference type="InterPro" id="IPR024041">
    <property type="entry name" value="NH4_transpt_AmtB-like_dom"/>
</dbReference>
<keyword evidence="15" id="KW-1185">Reference proteome</keyword>
<dbReference type="Gene3D" id="1.10.3430.10">
    <property type="entry name" value="Ammonium transporter AmtB like domains"/>
    <property type="match status" value="1"/>
</dbReference>